<dbReference type="Gene3D" id="3.20.20.60">
    <property type="entry name" value="Phosphoenolpyruvate-binding domains"/>
    <property type="match status" value="1"/>
</dbReference>
<dbReference type="PROSITE" id="PS00742">
    <property type="entry name" value="PEP_ENZYMES_2"/>
    <property type="match status" value="1"/>
</dbReference>
<dbReference type="AlphaFoldDB" id="A0A2H0DVG9"/>
<dbReference type="InterPro" id="IPR000121">
    <property type="entry name" value="PEP_util_C"/>
</dbReference>
<evidence type="ECO:0000313" key="6">
    <source>
        <dbReference type="EMBL" id="PIP86166.1"/>
    </source>
</evidence>
<keyword evidence="4" id="KW-1133">Transmembrane helix</keyword>
<dbReference type="GO" id="GO:0008986">
    <property type="term" value="F:pyruvate, water dikinase activity"/>
    <property type="evidence" value="ECO:0007669"/>
    <property type="project" value="InterPro"/>
</dbReference>
<dbReference type="GO" id="GO:0005524">
    <property type="term" value="F:ATP binding"/>
    <property type="evidence" value="ECO:0007669"/>
    <property type="project" value="UniProtKB-KW"/>
</dbReference>
<dbReference type="Pfam" id="PF02896">
    <property type="entry name" value="PEP-utilizers_C"/>
    <property type="match status" value="1"/>
</dbReference>
<gene>
    <name evidence="6" type="ORF">COW83_00390</name>
</gene>
<proteinExistence type="inferred from homology"/>
<evidence type="ECO:0000259" key="5">
    <source>
        <dbReference type="Pfam" id="PF02896"/>
    </source>
</evidence>
<feature type="non-terminal residue" evidence="6">
    <location>
        <position position="1"/>
    </location>
</feature>
<feature type="transmembrane region" description="Helical" evidence="4">
    <location>
        <begin position="156"/>
        <end position="176"/>
    </location>
</feature>
<dbReference type="InterPro" id="IPR040442">
    <property type="entry name" value="Pyrv_kinase-like_dom_sf"/>
</dbReference>
<keyword evidence="2" id="KW-0547">Nucleotide-binding</keyword>
<organism evidence="6 7">
    <name type="scientific">Candidatus Collierbacteria bacterium CG22_combo_CG10-13_8_21_14_all_43_12</name>
    <dbReference type="NCBI Taxonomy" id="1974537"/>
    <lineage>
        <taxon>Bacteria</taxon>
        <taxon>Candidatus Collieribacteriota</taxon>
    </lineage>
</organism>
<dbReference type="EMBL" id="PCTR01000020">
    <property type="protein sequence ID" value="PIP86166.1"/>
    <property type="molecule type" value="Genomic_DNA"/>
</dbReference>
<dbReference type="PRINTS" id="PR01736">
    <property type="entry name" value="PHPHTRNFRASE"/>
</dbReference>
<reference evidence="6 7" key="1">
    <citation type="submission" date="2017-09" db="EMBL/GenBank/DDBJ databases">
        <title>Depth-based differentiation of microbial function through sediment-hosted aquifers and enrichment of novel symbionts in the deep terrestrial subsurface.</title>
        <authorList>
            <person name="Probst A.J."/>
            <person name="Ladd B."/>
            <person name="Jarett J.K."/>
            <person name="Geller-Mcgrath D.E."/>
            <person name="Sieber C.M."/>
            <person name="Emerson J.B."/>
            <person name="Anantharaman K."/>
            <person name="Thomas B.C."/>
            <person name="Malmstrom R."/>
            <person name="Stieglmeier M."/>
            <person name="Klingl A."/>
            <person name="Woyke T."/>
            <person name="Ryan C.M."/>
            <person name="Banfield J.F."/>
        </authorList>
    </citation>
    <scope>NUCLEOTIDE SEQUENCE [LARGE SCALE GENOMIC DNA]</scope>
    <source>
        <strain evidence="6">CG22_combo_CG10-13_8_21_14_all_43_12</strain>
    </source>
</reference>
<dbReference type="PANTHER" id="PTHR43030">
    <property type="entry name" value="PHOSPHOENOLPYRUVATE SYNTHASE"/>
    <property type="match status" value="1"/>
</dbReference>
<dbReference type="InterPro" id="IPR023151">
    <property type="entry name" value="PEP_util_CS"/>
</dbReference>
<sequence>TPEEGQKVLDTMKEFGLERGKEGLQVYVMCEIPSNVILADDFAQLFDGFSIGSNDLTQLTLGVDRDSALVSHVYSEKNQAVVKLIKDVIRSAHKHKRKVGICGQAPSDYPEFAEMLVREGIDSISLNPDTVIPTRERIAFTEKTLGRKGKKTHKTYLGLVTLLGIISAFTMTLGAGCNLSQNVENFSNPVVQEVTPAQIRENAEKKALETQQQEKLQLTQTLNIADFANFSIKYPQDWIVNYWNGGVTITDTSSSEYLSIFKQLVSHPVDASKKIKINLADKEAFKYTQTFLSSTKSFTVVEVNMGDYVLEMNSDAKNFDEILATFQFTDMTNPDRPLTHWDVREKRVCVQMMTYARQAEGTICQAFPTPCDVPEGWNVCDATSL</sequence>
<evidence type="ECO:0000256" key="4">
    <source>
        <dbReference type="SAM" id="Phobius"/>
    </source>
</evidence>
<evidence type="ECO:0000313" key="7">
    <source>
        <dbReference type="Proteomes" id="UP000231136"/>
    </source>
</evidence>
<dbReference type="Proteomes" id="UP000231136">
    <property type="component" value="Unassembled WGS sequence"/>
</dbReference>
<dbReference type="InterPro" id="IPR006319">
    <property type="entry name" value="PEP_synth"/>
</dbReference>
<keyword evidence="4" id="KW-0812">Transmembrane</keyword>
<keyword evidence="4" id="KW-0472">Membrane</keyword>
<protein>
    <recommendedName>
        <fullName evidence="5">PEP-utilising enzyme C-terminal domain-containing protein</fullName>
    </recommendedName>
</protein>
<dbReference type="SUPFAM" id="SSF51621">
    <property type="entry name" value="Phosphoenolpyruvate/pyruvate domain"/>
    <property type="match status" value="1"/>
</dbReference>
<comment type="similarity">
    <text evidence="1">Belongs to the PEP-utilizing enzyme family.</text>
</comment>
<feature type="domain" description="PEP-utilising enzyme C-terminal" evidence="5">
    <location>
        <begin position="20"/>
        <end position="139"/>
    </location>
</feature>
<dbReference type="InterPro" id="IPR015813">
    <property type="entry name" value="Pyrv/PenolPyrv_kinase-like_dom"/>
</dbReference>
<comment type="caution">
    <text evidence="6">The sequence shown here is derived from an EMBL/GenBank/DDBJ whole genome shotgun (WGS) entry which is preliminary data.</text>
</comment>
<evidence type="ECO:0000256" key="1">
    <source>
        <dbReference type="ARBA" id="ARBA00007837"/>
    </source>
</evidence>
<dbReference type="PANTHER" id="PTHR43030:SF1">
    <property type="entry name" value="PHOSPHOENOLPYRUVATE SYNTHASE"/>
    <property type="match status" value="1"/>
</dbReference>
<evidence type="ECO:0000256" key="2">
    <source>
        <dbReference type="ARBA" id="ARBA00022741"/>
    </source>
</evidence>
<keyword evidence="3" id="KW-0067">ATP-binding</keyword>
<evidence type="ECO:0000256" key="3">
    <source>
        <dbReference type="ARBA" id="ARBA00022840"/>
    </source>
</evidence>
<name>A0A2H0DVG9_9BACT</name>
<accession>A0A2H0DVG9</accession>